<dbReference type="RefSeq" id="WP_249242265.1">
    <property type="nucleotide sequence ID" value="NZ_CP096649.1"/>
</dbReference>
<name>A0A9E7DIP3_9FIRM</name>
<dbReference type="InterPro" id="IPR051259">
    <property type="entry name" value="rRNA_Methyltransferase"/>
</dbReference>
<sequence>MKFIDLNSMSDEERIPYIKEVFSGKYTEASKKHPDILSLIKLNNNSRPNPLNEIALEGVWGLNLILKYNKKLNYLVICPEYIKTAEAQSLVAEAFERDAKLYFVSKKTFDYLSEEKNPQGIITVFFMNEGSFKSIDPAKPLVVLDGLEIHGNIGTILRTLDALAIYDVVFINRKVRINHPKLVRSSLGSFLNMNIIDTNFDELYSYLMDNGYTIYLTDTDAKAIYMDTEYKDKVCFVIGSEKYGISLPWYEKQYEMIKIPMNGDCDSLNVSIATSIILYDYMMRYKR</sequence>
<keyword evidence="3" id="KW-0808">Transferase</keyword>
<dbReference type="Gene3D" id="3.40.1280.10">
    <property type="match status" value="1"/>
</dbReference>
<evidence type="ECO:0000256" key="1">
    <source>
        <dbReference type="ARBA" id="ARBA00007228"/>
    </source>
</evidence>
<accession>A0A9E7DIP3</accession>
<dbReference type="Pfam" id="PF08032">
    <property type="entry name" value="SpoU_sub_bind"/>
    <property type="match status" value="1"/>
</dbReference>
<dbReference type="InterPro" id="IPR029026">
    <property type="entry name" value="tRNA_m1G_MTases_N"/>
</dbReference>
<dbReference type="EMBL" id="CP096649">
    <property type="protein sequence ID" value="UQK58678.1"/>
    <property type="molecule type" value="Genomic_DNA"/>
</dbReference>
<dbReference type="PANTHER" id="PTHR43191:SF2">
    <property type="entry name" value="RRNA METHYLTRANSFERASE 3, MITOCHONDRIAL"/>
    <property type="match status" value="1"/>
</dbReference>
<comment type="similarity">
    <text evidence="1">Belongs to the class IV-like SAM-binding methyltransferase superfamily. RNA methyltransferase TrmH family.</text>
</comment>
<dbReference type="GO" id="GO:0005737">
    <property type="term" value="C:cytoplasm"/>
    <property type="evidence" value="ECO:0007669"/>
    <property type="project" value="UniProtKB-ARBA"/>
</dbReference>
<keyword evidence="7" id="KW-1185">Reference proteome</keyword>
<dbReference type="Gene3D" id="3.30.1330.30">
    <property type="match status" value="1"/>
</dbReference>
<evidence type="ECO:0000259" key="5">
    <source>
        <dbReference type="Pfam" id="PF08032"/>
    </source>
</evidence>
<dbReference type="SUPFAM" id="SSF55315">
    <property type="entry name" value="L30e-like"/>
    <property type="match status" value="1"/>
</dbReference>
<dbReference type="KEGG" id="fms:M1R53_05420"/>
<proteinExistence type="inferred from homology"/>
<evidence type="ECO:0000256" key="3">
    <source>
        <dbReference type="ARBA" id="ARBA00022679"/>
    </source>
</evidence>
<gene>
    <name evidence="6" type="ORF">M1R53_05420</name>
</gene>
<keyword evidence="2 6" id="KW-0489">Methyltransferase</keyword>
<dbReference type="InterPro" id="IPR001537">
    <property type="entry name" value="SpoU_MeTrfase"/>
</dbReference>
<evidence type="ECO:0000313" key="6">
    <source>
        <dbReference type="EMBL" id="UQK58678.1"/>
    </source>
</evidence>
<organism evidence="6 7">
    <name type="scientific">Fenollaria massiliensis</name>
    <dbReference type="NCBI Taxonomy" id="938288"/>
    <lineage>
        <taxon>Bacteria</taxon>
        <taxon>Bacillati</taxon>
        <taxon>Bacillota</taxon>
        <taxon>Clostridia</taxon>
        <taxon>Eubacteriales</taxon>
        <taxon>Fenollaria</taxon>
    </lineage>
</organism>
<dbReference type="InterPro" id="IPR013123">
    <property type="entry name" value="SpoU_subst-bd"/>
</dbReference>
<dbReference type="SUPFAM" id="SSF75217">
    <property type="entry name" value="alpha/beta knot"/>
    <property type="match status" value="1"/>
</dbReference>
<dbReference type="PANTHER" id="PTHR43191">
    <property type="entry name" value="RRNA METHYLTRANSFERASE 3"/>
    <property type="match status" value="1"/>
</dbReference>
<evidence type="ECO:0000259" key="4">
    <source>
        <dbReference type="Pfam" id="PF00588"/>
    </source>
</evidence>
<evidence type="ECO:0000313" key="7">
    <source>
        <dbReference type="Proteomes" id="UP000831151"/>
    </source>
</evidence>
<dbReference type="InterPro" id="IPR029064">
    <property type="entry name" value="Ribosomal_eL30-like_sf"/>
</dbReference>
<dbReference type="Proteomes" id="UP000831151">
    <property type="component" value="Chromosome"/>
</dbReference>
<evidence type="ECO:0000256" key="2">
    <source>
        <dbReference type="ARBA" id="ARBA00022603"/>
    </source>
</evidence>
<dbReference type="GO" id="GO:0032259">
    <property type="term" value="P:methylation"/>
    <property type="evidence" value="ECO:0007669"/>
    <property type="project" value="UniProtKB-KW"/>
</dbReference>
<protein>
    <submittedName>
        <fullName evidence="6">RNA methyltransferase</fullName>
    </submittedName>
</protein>
<feature type="domain" description="tRNA/rRNA methyltransferase SpoU type" evidence="4">
    <location>
        <begin position="141"/>
        <end position="279"/>
    </location>
</feature>
<feature type="domain" description="RNA 2-O ribose methyltransferase substrate binding" evidence="5">
    <location>
        <begin position="65"/>
        <end position="128"/>
    </location>
</feature>
<dbReference type="GO" id="GO:0003723">
    <property type="term" value="F:RNA binding"/>
    <property type="evidence" value="ECO:0007669"/>
    <property type="project" value="InterPro"/>
</dbReference>
<dbReference type="InterPro" id="IPR029028">
    <property type="entry name" value="Alpha/beta_knot_MTases"/>
</dbReference>
<reference evidence="6" key="1">
    <citation type="submission" date="2022-04" db="EMBL/GenBank/DDBJ databases">
        <title>Complete genome sequences of Ezakiella coagulans and Fenollaria massiliensis.</title>
        <authorList>
            <person name="France M.T."/>
            <person name="Clifford J."/>
            <person name="Narina S."/>
            <person name="Rutt L."/>
            <person name="Ravel J."/>
        </authorList>
    </citation>
    <scope>NUCLEOTIDE SEQUENCE</scope>
    <source>
        <strain evidence="6">C0061C2</strain>
    </source>
</reference>
<dbReference type="GO" id="GO:0006396">
    <property type="term" value="P:RNA processing"/>
    <property type="evidence" value="ECO:0007669"/>
    <property type="project" value="InterPro"/>
</dbReference>
<dbReference type="AlphaFoldDB" id="A0A9E7DIP3"/>
<dbReference type="Pfam" id="PF00588">
    <property type="entry name" value="SpoU_methylase"/>
    <property type="match status" value="1"/>
</dbReference>
<dbReference type="GO" id="GO:0008173">
    <property type="term" value="F:RNA methyltransferase activity"/>
    <property type="evidence" value="ECO:0007669"/>
    <property type="project" value="InterPro"/>
</dbReference>